<proteinExistence type="predicted"/>
<feature type="region of interest" description="Disordered" evidence="1">
    <location>
        <begin position="1883"/>
        <end position="1943"/>
    </location>
</feature>
<dbReference type="InterPro" id="IPR003034">
    <property type="entry name" value="SAP_dom"/>
</dbReference>
<feature type="region of interest" description="Disordered" evidence="1">
    <location>
        <begin position="23"/>
        <end position="162"/>
    </location>
</feature>
<feature type="compositionally biased region" description="Low complexity" evidence="1">
    <location>
        <begin position="1883"/>
        <end position="1895"/>
    </location>
</feature>
<evidence type="ECO:0000259" key="2">
    <source>
        <dbReference type="PROSITE" id="PS50800"/>
    </source>
</evidence>
<feature type="compositionally biased region" description="Acidic residues" evidence="1">
    <location>
        <begin position="71"/>
        <end position="82"/>
    </location>
</feature>
<feature type="region of interest" description="Disordered" evidence="1">
    <location>
        <begin position="1135"/>
        <end position="1158"/>
    </location>
</feature>
<dbReference type="EMBL" id="CAJNDS010000276">
    <property type="protein sequence ID" value="CAE7037376.1"/>
    <property type="molecule type" value="Genomic_DNA"/>
</dbReference>
<name>A0A812IG56_9DINO</name>
<evidence type="ECO:0000313" key="4">
    <source>
        <dbReference type="Proteomes" id="UP000604046"/>
    </source>
</evidence>
<keyword evidence="4" id="KW-1185">Reference proteome</keyword>
<feature type="compositionally biased region" description="Acidic residues" evidence="1">
    <location>
        <begin position="847"/>
        <end position="866"/>
    </location>
</feature>
<evidence type="ECO:0000313" key="3">
    <source>
        <dbReference type="EMBL" id="CAE7037376.1"/>
    </source>
</evidence>
<feature type="compositionally biased region" description="Polar residues" evidence="1">
    <location>
        <begin position="50"/>
        <end position="61"/>
    </location>
</feature>
<comment type="caution">
    <text evidence="3">The sequence shown here is derived from an EMBL/GenBank/DDBJ whole genome shotgun (WGS) entry which is preliminary data.</text>
</comment>
<accession>A0A812IG56</accession>
<feature type="compositionally biased region" description="Basic and acidic residues" evidence="1">
    <location>
        <begin position="228"/>
        <end position="237"/>
    </location>
</feature>
<organism evidence="3 4">
    <name type="scientific">Symbiodinium natans</name>
    <dbReference type="NCBI Taxonomy" id="878477"/>
    <lineage>
        <taxon>Eukaryota</taxon>
        <taxon>Sar</taxon>
        <taxon>Alveolata</taxon>
        <taxon>Dinophyceae</taxon>
        <taxon>Suessiales</taxon>
        <taxon>Symbiodiniaceae</taxon>
        <taxon>Symbiodinium</taxon>
    </lineage>
</organism>
<feature type="compositionally biased region" description="Basic and acidic residues" evidence="1">
    <location>
        <begin position="133"/>
        <end position="157"/>
    </location>
</feature>
<feature type="compositionally biased region" description="Acidic residues" evidence="1">
    <location>
        <begin position="198"/>
        <end position="221"/>
    </location>
</feature>
<feature type="region of interest" description="Disordered" evidence="1">
    <location>
        <begin position="1555"/>
        <end position="1575"/>
    </location>
</feature>
<feature type="region of interest" description="Disordered" evidence="1">
    <location>
        <begin position="198"/>
        <end position="237"/>
    </location>
</feature>
<gene>
    <name evidence="3" type="ORF">SNAT2548_LOCUS4483</name>
</gene>
<feature type="compositionally biased region" description="Polar residues" evidence="1">
    <location>
        <begin position="1135"/>
        <end position="1144"/>
    </location>
</feature>
<feature type="region of interest" description="Disordered" evidence="1">
    <location>
        <begin position="821"/>
        <end position="869"/>
    </location>
</feature>
<evidence type="ECO:0000256" key="1">
    <source>
        <dbReference type="SAM" id="MobiDB-lite"/>
    </source>
</evidence>
<protein>
    <recommendedName>
        <fullName evidence="2">SAP domain-containing protein</fullName>
    </recommendedName>
</protein>
<feature type="compositionally biased region" description="Polar residues" evidence="1">
    <location>
        <begin position="1904"/>
        <end position="1914"/>
    </location>
</feature>
<sequence>MRNTAEILPRAVDRTVAAEEATAIEWNRSGADRRTASTSSENSRAVGLETPQSSPTASQRPSDAMASDPLTSDDDDNDEDPGEGQRSSEASSRKGAAARKRDEASMTSGEAEEEELEGTSKRELEGAAAEEPEATRPRVDEGSGQVEERPEIQREEPSGTVRRIMATRSVQEVASFLRKDLPKYHDDEEVELEEFEGLEVEFEEPEEERSSELGEDEEFEESMPKWSNKFEDEPSKVDEDELTKVDVVSREHEISRLTEMKVLKELPEGTSVSNYKKLRSCVTEWYVELQIGKPCTPSLTPESFQRRQLIRRKEHQDKLRKLTSGSEIIAYGCKLLDSEKSLLAPFLDASVTILLQETKAESVARVSAVSRKRKACDVFPALRSEVSEVIDLEPSEIGSPQAPGPDAGGVLVAPADLRAMIQATQQAAQAAAEAAKRSQPPLIEEHSSWIQWYWSLKQYLCALDAGFSSELSFIENNPTVVIGAVASAESEQRSKQLYSLLASLVKGRGLQVVQRTPLQHGFEALRQLIQLFQPSSRTRSLGILSALTSMNQFRAGEPLLPQVLDMERIIDEYERSSGKKLDDDFKSSIFLKSLSGNMRNHLATILTEDVTYDTLRESALRFERMNTRWDHKNLFQGDSLFASKSRGNEQQPVPMEAKVSKVVVRGVHRHVNRVEIDMTALLHQSPMPSSDSTEHCLRAVQRCDLPDSDFLDVVRSLHRIPGYEPPLPNLVPVAVEVPMPHVPHFDMSYSDEDTAWTFCDVDDCLKVHAVQWDADATPCGQDITRVDDPEPSFEPERMWHIITIGSTEPLSVDTLFRRVSPPARPSRDFSGDDAESEAGLPGLPPELDGEALDDEDAQGPEPEDEGAGVVSPAELAAEPEPGHLVVEGVELHLGCTLATLRAACSVLGIGRSGGKATVLERIGNYLARQRLLERHAVQDDPVARAQLPIEQTPVVAPSEEELRRHMLSHIPYQPYCPHCVAYQARSDRHVRHRADTRTCSTLSFDFCYTERATGEAGSKLICLVLRDSHTGAVCAIPTPSKGGSVVSRFQVAEICKFLNFCGHEEVTLRSDPEPVCLALQQSVKDLRAKLRLATHLEQIETADHQENLVYLTYTLVFPLAGQARMQRTPAIADTVHTSDPSQSEGALEAEAKGPAEPGGVLPYPGYLLPDETPLSELVPPSALIASGTPEPPTPNLHRVADGGGDGPGGDALQTALKRARLRLDAVQFGGEEFYHLDDEPMNLDFGDEVLCELDAYDQALDQSLDSFADEVSTSDEIPACLIHEFSELEPELTPEGLAEVDRVAMLYEVRRLVGIDVIEEVSGPQVDHRKLSTRFVCTWRPKEINGRLCWLRRARLVAREFAFLDPGREDLYSPASSSLQSRVIPSLFMSNRGQGWCMCSLDVSDAYFNCLQGEPTCTSVRIGDQVVWFRLLRCLPGQRDGSARWFSKFSETLQTEAGAELMPELPSLFRLTDGSGKPHAAGLIHVDDMLSTGRRMALEGMIEKLKGQFQLRVEWICNTGDEIQFLKKRHFLLSEHELIIQVNGKHLSKLRDLTGNPKVRKSPLPSGRCETDGPSLEPERAGLYRQAVGVLLYLQADMPESQFAIRLLSTCMSNPTVPAWALLRHLVGYLTHTSGHCICLEAGEVGAMYAFLSPDRTGSPHILVDNSAARAVCQRSGVGRIRHLDAKLLWIQAKVAANSLRIHAVETNLNVSDIGTKVLSVQRVRFLLGMLNVRDSSQDFQVVGQEQLDVLENTKAVRAACKQLRGYAKRDKTGDAARILSVVLCAMQARDALGADTPGSDEPNVPDALSQGDDNESLLVRVLRCIVQVWFLIAEMYDQHPVPFMIFCQTVFLALLMMCFCCRCRGTTTDAEVPKVVVVVSASPEPAGPSSSTTPNAPLVHAESTVTSDPQPETCTEAASSSSQLPAPAPKRRPTAVPPPAEDNINQVRDRLHAWMYENIVVPSVHDAQYPVHGAAMPKRQLRRRRPVLEVNPESRVYVTLRRGHCFHLRRSCTGLNQADEIERIFLAEARRRGKVPCNTCARHLATP</sequence>
<dbReference type="OrthoDB" id="422512at2759"/>
<dbReference type="PROSITE" id="PS50800">
    <property type="entry name" value="SAP"/>
    <property type="match status" value="1"/>
</dbReference>
<dbReference type="Proteomes" id="UP000604046">
    <property type="component" value="Unassembled WGS sequence"/>
</dbReference>
<feature type="domain" description="SAP" evidence="2">
    <location>
        <begin position="892"/>
        <end position="926"/>
    </location>
</feature>
<reference evidence="3" key="1">
    <citation type="submission" date="2021-02" db="EMBL/GenBank/DDBJ databases">
        <authorList>
            <person name="Dougan E. K."/>
            <person name="Rhodes N."/>
            <person name="Thang M."/>
            <person name="Chan C."/>
        </authorList>
    </citation>
    <scope>NUCLEOTIDE SEQUENCE</scope>
</reference>